<keyword evidence="2" id="KW-1185">Reference proteome</keyword>
<organism evidence="1 2">
    <name type="scientific">Austropuccinia psidii MF-1</name>
    <dbReference type="NCBI Taxonomy" id="1389203"/>
    <lineage>
        <taxon>Eukaryota</taxon>
        <taxon>Fungi</taxon>
        <taxon>Dikarya</taxon>
        <taxon>Basidiomycota</taxon>
        <taxon>Pucciniomycotina</taxon>
        <taxon>Pucciniomycetes</taxon>
        <taxon>Pucciniales</taxon>
        <taxon>Sphaerophragmiaceae</taxon>
        <taxon>Austropuccinia</taxon>
    </lineage>
</organism>
<accession>A0A9Q3CEB7</accession>
<sequence>MFYFQNLPSGNPSLWVALVLLPQFIAHPGFGTPGWELLCAETEGHGIFDMQTLPSASDTPLPWTSDVGNRDFRPYFHGRSSTEPSIKYFTYNPEGNNAMDTSDLLSFPIENVAGSQLFNINANQLHEITPIPDQSLPNNAPQSDFRLQVTDQSINNFSMVENNVASSSNQRQYQSSIIQGHGARMNFLRQFQGIIANYLPILLAKRPPNSLNVDQARSSDVMAQNEAFILSDFGSSKKPTEKYFHSLDRKDELLSYLGAILPPYPLSVDQASSSDVMAKNEALLFSYVGNGKGPSKTYFLSLGGVEPLRDTTYLQSNKKSDSLKVLKLEHWSKEEVWKWIKERKGLLPNPIWPNPTSLAVSSNDVVIMRPFRIWYPKARSKLHEKFEGTSKDDLKEIEQIVRNFHDAISQKPNYMKQDFMHCETLPIGCKYHNGFYQLKLLLPTTNQEARTLEKNLKRLLTNLIIFHEMALECSEFSPVEKNELKVKFWEWIRQQLFQPPNSLAITGTRADSNLKFEAKEFGIAQKFFIFVLTAQTNYNVLDGTSISLLSVWLKTEGKKLWEKTFKSDDGFFEALMELVYMKSEKNSISMEFWI</sequence>
<evidence type="ECO:0000313" key="2">
    <source>
        <dbReference type="Proteomes" id="UP000765509"/>
    </source>
</evidence>
<reference evidence="1" key="1">
    <citation type="submission" date="2021-03" db="EMBL/GenBank/DDBJ databases">
        <title>Draft genome sequence of rust myrtle Austropuccinia psidii MF-1, a brazilian biotype.</title>
        <authorList>
            <person name="Quecine M.C."/>
            <person name="Pachon D.M.R."/>
            <person name="Bonatelli M.L."/>
            <person name="Correr F.H."/>
            <person name="Franceschini L.M."/>
            <person name="Leite T.F."/>
            <person name="Margarido G.R.A."/>
            <person name="Almeida C.A."/>
            <person name="Ferrarezi J.A."/>
            <person name="Labate C.A."/>
        </authorList>
    </citation>
    <scope>NUCLEOTIDE SEQUENCE</scope>
    <source>
        <strain evidence="1">MF-1</strain>
    </source>
</reference>
<name>A0A9Q3CEB7_9BASI</name>
<comment type="caution">
    <text evidence="1">The sequence shown here is derived from an EMBL/GenBank/DDBJ whole genome shotgun (WGS) entry which is preliminary data.</text>
</comment>
<dbReference type="OrthoDB" id="2499284at2759"/>
<dbReference type="EMBL" id="AVOT02006435">
    <property type="protein sequence ID" value="MBW0481550.1"/>
    <property type="molecule type" value="Genomic_DNA"/>
</dbReference>
<evidence type="ECO:0000313" key="1">
    <source>
        <dbReference type="EMBL" id="MBW0481550.1"/>
    </source>
</evidence>
<protein>
    <submittedName>
        <fullName evidence="1">Uncharacterized protein</fullName>
    </submittedName>
</protein>
<dbReference type="Proteomes" id="UP000765509">
    <property type="component" value="Unassembled WGS sequence"/>
</dbReference>
<dbReference type="AlphaFoldDB" id="A0A9Q3CEB7"/>
<proteinExistence type="predicted"/>
<gene>
    <name evidence="1" type="ORF">O181_021265</name>
</gene>